<keyword evidence="4" id="KW-1185">Reference proteome</keyword>
<protein>
    <submittedName>
        <fullName evidence="3">Uncharacterized protein</fullName>
    </submittedName>
</protein>
<feature type="region of interest" description="Disordered" evidence="2">
    <location>
        <begin position="272"/>
        <end position="296"/>
    </location>
</feature>
<feature type="region of interest" description="Disordered" evidence="2">
    <location>
        <begin position="1"/>
        <end position="28"/>
    </location>
</feature>
<accession>A0ABS8WMA8</accession>
<keyword evidence="1" id="KW-0175">Coiled coil</keyword>
<proteinExistence type="predicted"/>
<dbReference type="EMBL" id="JACEIK010008047">
    <property type="protein sequence ID" value="MCE3050962.1"/>
    <property type="molecule type" value="Genomic_DNA"/>
</dbReference>
<dbReference type="Proteomes" id="UP000823775">
    <property type="component" value="Unassembled WGS sequence"/>
</dbReference>
<reference evidence="3 4" key="1">
    <citation type="journal article" date="2021" name="BMC Genomics">
        <title>Datura genome reveals duplications of psychoactive alkaloid biosynthetic genes and high mutation rate following tissue culture.</title>
        <authorList>
            <person name="Rajewski A."/>
            <person name="Carter-House D."/>
            <person name="Stajich J."/>
            <person name="Litt A."/>
        </authorList>
    </citation>
    <scope>NUCLEOTIDE SEQUENCE [LARGE SCALE GENOMIC DNA]</scope>
    <source>
        <strain evidence="3">AR-01</strain>
    </source>
</reference>
<feature type="region of interest" description="Disordered" evidence="2">
    <location>
        <begin position="61"/>
        <end position="85"/>
    </location>
</feature>
<comment type="caution">
    <text evidence="3">The sequence shown here is derived from an EMBL/GenBank/DDBJ whole genome shotgun (WGS) entry which is preliminary data.</text>
</comment>
<name>A0ABS8WMA8_DATST</name>
<feature type="compositionally biased region" description="Acidic residues" evidence="2">
    <location>
        <begin position="272"/>
        <end position="287"/>
    </location>
</feature>
<evidence type="ECO:0000313" key="3">
    <source>
        <dbReference type="EMBL" id="MCE3050962.1"/>
    </source>
</evidence>
<gene>
    <name evidence="3" type="ORF">HAX54_048601</name>
</gene>
<evidence type="ECO:0000256" key="1">
    <source>
        <dbReference type="SAM" id="Coils"/>
    </source>
</evidence>
<organism evidence="3 4">
    <name type="scientific">Datura stramonium</name>
    <name type="common">Jimsonweed</name>
    <name type="synonym">Common thornapple</name>
    <dbReference type="NCBI Taxonomy" id="4076"/>
    <lineage>
        <taxon>Eukaryota</taxon>
        <taxon>Viridiplantae</taxon>
        <taxon>Streptophyta</taxon>
        <taxon>Embryophyta</taxon>
        <taxon>Tracheophyta</taxon>
        <taxon>Spermatophyta</taxon>
        <taxon>Magnoliopsida</taxon>
        <taxon>eudicotyledons</taxon>
        <taxon>Gunneridae</taxon>
        <taxon>Pentapetalae</taxon>
        <taxon>asterids</taxon>
        <taxon>lamiids</taxon>
        <taxon>Solanales</taxon>
        <taxon>Solanaceae</taxon>
        <taxon>Solanoideae</taxon>
        <taxon>Datureae</taxon>
        <taxon>Datura</taxon>
    </lineage>
</organism>
<evidence type="ECO:0000256" key="2">
    <source>
        <dbReference type="SAM" id="MobiDB-lite"/>
    </source>
</evidence>
<evidence type="ECO:0000313" key="4">
    <source>
        <dbReference type="Proteomes" id="UP000823775"/>
    </source>
</evidence>
<sequence length="296" mass="33214">MAITTRSGRVLGPMAETRVNEHGDEATTEPRVLVNEEEIQHKPIMSNKPIVIKVNFDETDKSPAAAREDKCEKQSDPIDKGKRKEKRLAEAEAESGSNQELEEALHKANENKEKRVELHYSEGVLCFLWSSAEAPEGIWPVAHPPLSGECEGSRGGGTPSWAIEGGQIFKSNLNIEEKHWLGFVCSRLTPSKKNNEIPNIQAILISCIMAEDLAIVHNTIEDLEKRFYEIEGISTRDAIASLKADMIKVKNDVQQLQSDLCIFNVSLPDDEVFEDETSETEEEDFEEEHITKETDE</sequence>
<feature type="coiled-coil region" evidence="1">
    <location>
        <begin position="91"/>
        <end position="118"/>
    </location>
</feature>